<gene>
    <name evidence="1" type="ORF">NUW58_g9119</name>
</gene>
<sequence>MPQTPATSFRSNEGEHQPKKLIPKSATHEIKNGQHPSLPSPRSPNRSCISNDDDDNEVPDRAYEEGVEEAYKVIYQSFCGLPLDEEEWLTFYLEG</sequence>
<dbReference type="Proteomes" id="UP001143856">
    <property type="component" value="Unassembled WGS sequence"/>
</dbReference>
<comment type="caution">
    <text evidence="1">The sequence shown here is derived from an EMBL/GenBank/DDBJ whole genome shotgun (WGS) entry which is preliminary data.</text>
</comment>
<evidence type="ECO:0000313" key="2">
    <source>
        <dbReference type="Proteomes" id="UP001143856"/>
    </source>
</evidence>
<reference evidence="1" key="1">
    <citation type="submission" date="2022-10" db="EMBL/GenBank/DDBJ databases">
        <title>Genome Sequence of Xylaria curta.</title>
        <authorList>
            <person name="Buettner E."/>
        </authorList>
    </citation>
    <scope>NUCLEOTIDE SEQUENCE</scope>
    <source>
        <strain evidence="1">Babe10</strain>
    </source>
</reference>
<name>A0ACC1N2Q6_9PEZI</name>
<organism evidence="1 2">
    <name type="scientific">Xylaria curta</name>
    <dbReference type="NCBI Taxonomy" id="42375"/>
    <lineage>
        <taxon>Eukaryota</taxon>
        <taxon>Fungi</taxon>
        <taxon>Dikarya</taxon>
        <taxon>Ascomycota</taxon>
        <taxon>Pezizomycotina</taxon>
        <taxon>Sordariomycetes</taxon>
        <taxon>Xylariomycetidae</taxon>
        <taxon>Xylariales</taxon>
        <taxon>Xylariaceae</taxon>
        <taxon>Xylaria</taxon>
    </lineage>
</organism>
<keyword evidence="2" id="KW-1185">Reference proteome</keyword>
<dbReference type="EMBL" id="JAPDGR010003096">
    <property type="protein sequence ID" value="KAJ2972761.1"/>
    <property type="molecule type" value="Genomic_DNA"/>
</dbReference>
<evidence type="ECO:0000313" key="1">
    <source>
        <dbReference type="EMBL" id="KAJ2972761.1"/>
    </source>
</evidence>
<accession>A0ACC1N2Q6</accession>
<proteinExistence type="predicted"/>
<protein>
    <submittedName>
        <fullName evidence="1">Uncharacterized protein</fullName>
    </submittedName>
</protein>